<feature type="binding site" evidence="5">
    <location>
        <position position="130"/>
    </location>
    <ligand>
        <name>substrate</name>
    </ligand>
</feature>
<reference evidence="7 8" key="1">
    <citation type="submission" date="2015-09" db="EMBL/GenBank/DDBJ databases">
        <title>Host preference determinants of Valsa canker pathogens revealed by comparative genomics.</title>
        <authorList>
            <person name="Yin Z."/>
            <person name="Huang L."/>
        </authorList>
    </citation>
    <scope>NUCLEOTIDE SEQUENCE [LARGE SCALE GENOMIC DNA]</scope>
    <source>
        <strain evidence="7 8">YSFL</strain>
    </source>
</reference>
<dbReference type="EMBL" id="LJZO01000059">
    <property type="protein sequence ID" value="ROV89266.1"/>
    <property type="molecule type" value="Genomic_DNA"/>
</dbReference>
<feature type="active site" evidence="4">
    <location>
        <position position="84"/>
    </location>
</feature>
<sequence length="194" mass="22212">MSPLPAIDEITFSDYLGLNAALFEWAESYDAKDWDRLSKCIAPTLCIDYRSFLDKIWPAMPAEEYIAMISDPSVLGNPLLRTQHFIGGSRWEKVSDTEVIGHHQLRVPHQIYTDSALKEVKVKGHAHGYNKHWYKKVDGVWRFAGLAPEIRWSEYEFEKVFADGRENFGDEKTDVSEKEGVSKEINEMETAVAV</sequence>
<keyword evidence="8" id="KW-1185">Reference proteome</keyword>
<dbReference type="InterPro" id="IPR004235">
    <property type="entry name" value="Scytalone_dehydratase"/>
</dbReference>
<dbReference type="GO" id="GO:0006582">
    <property type="term" value="P:melanin metabolic process"/>
    <property type="evidence" value="ECO:0007669"/>
    <property type="project" value="InterPro"/>
</dbReference>
<evidence type="ECO:0000256" key="4">
    <source>
        <dbReference type="PIRSR" id="PIRSR024851-50"/>
    </source>
</evidence>
<dbReference type="InterPro" id="IPR049884">
    <property type="entry name" value="Scytalone_dh"/>
</dbReference>
<dbReference type="Pfam" id="PF02982">
    <property type="entry name" value="Scytalone_dh"/>
    <property type="match status" value="1"/>
</dbReference>
<protein>
    <recommendedName>
        <fullName evidence="6">Scytalone dehydratase-like domain-containing protein</fullName>
    </recommendedName>
</protein>
<dbReference type="CDD" id="cd00531">
    <property type="entry name" value="NTF2_like"/>
    <property type="match status" value="1"/>
</dbReference>
<evidence type="ECO:0000256" key="3">
    <source>
        <dbReference type="PIRNR" id="PIRNR024851"/>
    </source>
</evidence>
<keyword evidence="2 3" id="KW-0456">Lyase</keyword>
<evidence type="ECO:0000256" key="2">
    <source>
        <dbReference type="ARBA" id="ARBA00023239"/>
    </source>
</evidence>
<dbReference type="OrthoDB" id="5281072at2759"/>
<organism evidence="7 8">
    <name type="scientific">Cytospora chrysosperma</name>
    <name type="common">Cytospora canker fungus</name>
    <name type="synonym">Sphaeria chrysosperma</name>
    <dbReference type="NCBI Taxonomy" id="252740"/>
    <lineage>
        <taxon>Eukaryota</taxon>
        <taxon>Fungi</taxon>
        <taxon>Dikarya</taxon>
        <taxon>Ascomycota</taxon>
        <taxon>Pezizomycotina</taxon>
        <taxon>Sordariomycetes</taxon>
        <taxon>Sordariomycetidae</taxon>
        <taxon>Diaporthales</taxon>
        <taxon>Cytosporaceae</taxon>
        <taxon>Cytospora</taxon>
    </lineage>
</organism>
<feature type="binding site" evidence="5">
    <location>
        <position position="49"/>
    </location>
    <ligand>
        <name>substrate</name>
    </ligand>
</feature>
<dbReference type="STRING" id="252740.A0A423VE36"/>
<dbReference type="InterPro" id="IPR032710">
    <property type="entry name" value="NTF2-like_dom_sf"/>
</dbReference>
<dbReference type="AlphaFoldDB" id="A0A423VE36"/>
<dbReference type="SUPFAM" id="SSF54427">
    <property type="entry name" value="NTF2-like"/>
    <property type="match status" value="1"/>
</dbReference>
<dbReference type="Gene3D" id="3.10.450.50">
    <property type="match status" value="1"/>
</dbReference>
<proteinExistence type="inferred from homology"/>
<evidence type="ECO:0000259" key="6">
    <source>
        <dbReference type="Pfam" id="PF02982"/>
    </source>
</evidence>
<feature type="binding site" evidence="5">
    <location>
        <position position="52"/>
    </location>
    <ligand>
        <name>substrate</name>
    </ligand>
</feature>
<comment type="caution">
    <text evidence="7">The sequence shown here is derived from an EMBL/GenBank/DDBJ whole genome shotgun (WGS) entry which is preliminary data.</text>
</comment>
<feature type="domain" description="Scytalone dehydratase-like" evidence="6">
    <location>
        <begin position="9"/>
        <end position="168"/>
    </location>
</feature>
<evidence type="ECO:0000256" key="1">
    <source>
        <dbReference type="ARBA" id="ARBA00008584"/>
    </source>
</evidence>
<accession>A0A423VE36</accession>
<gene>
    <name evidence="7" type="ORF">VSDG_09111</name>
</gene>
<feature type="binding site" evidence="5">
    <location>
        <position position="29"/>
    </location>
    <ligand>
        <name>substrate</name>
    </ligand>
</feature>
<comment type="similarity">
    <text evidence="1 3">Belongs to the scytalone dehydratase family.</text>
</comment>
<name>A0A423VE36_CYTCH</name>
<feature type="active site" evidence="4">
    <location>
        <position position="109"/>
    </location>
</feature>
<dbReference type="PIRSF" id="PIRSF024851">
    <property type="entry name" value="SCD1"/>
    <property type="match status" value="1"/>
</dbReference>
<evidence type="ECO:0000313" key="7">
    <source>
        <dbReference type="EMBL" id="ROV89266.1"/>
    </source>
</evidence>
<dbReference type="Proteomes" id="UP000284375">
    <property type="component" value="Unassembled WGS sequence"/>
</dbReference>
<dbReference type="GO" id="GO:0030411">
    <property type="term" value="F:scytalone dehydratase activity"/>
    <property type="evidence" value="ECO:0007669"/>
    <property type="project" value="InterPro"/>
</dbReference>
<evidence type="ECO:0000256" key="5">
    <source>
        <dbReference type="PIRSR" id="PIRSR024851-51"/>
    </source>
</evidence>
<evidence type="ECO:0000313" key="8">
    <source>
        <dbReference type="Proteomes" id="UP000284375"/>
    </source>
</evidence>